<organism evidence="4 5">
    <name type="scientific">Candidatus Nitrospira allomarina</name>
    <dbReference type="NCBI Taxonomy" id="3020900"/>
    <lineage>
        <taxon>Bacteria</taxon>
        <taxon>Pseudomonadati</taxon>
        <taxon>Nitrospirota</taxon>
        <taxon>Nitrospiria</taxon>
        <taxon>Nitrospirales</taxon>
        <taxon>Nitrospiraceae</taxon>
        <taxon>Nitrospira</taxon>
    </lineage>
</organism>
<reference evidence="4 5" key="1">
    <citation type="submission" date="2023-01" db="EMBL/GenBank/DDBJ databases">
        <title>Cultivation and genomic characterization of new, ubiquitous marine nitrite-oxidizing bacteria from the Nitrospirales.</title>
        <authorList>
            <person name="Mueller A.J."/>
            <person name="Daebeler A."/>
            <person name="Herbold C.W."/>
            <person name="Kirkegaard R.H."/>
            <person name="Daims H."/>
        </authorList>
    </citation>
    <scope>NUCLEOTIDE SEQUENCE [LARGE SCALE GENOMIC DNA]</scope>
    <source>
        <strain evidence="4 5">VA</strain>
    </source>
</reference>
<dbReference type="Proteomes" id="UP001302719">
    <property type="component" value="Chromosome"/>
</dbReference>
<dbReference type="PANTHER" id="PTHR44591:SF3">
    <property type="entry name" value="RESPONSE REGULATORY DOMAIN-CONTAINING PROTEIN"/>
    <property type="match status" value="1"/>
</dbReference>
<evidence type="ECO:0000313" key="5">
    <source>
        <dbReference type="Proteomes" id="UP001302719"/>
    </source>
</evidence>
<keyword evidence="1 2" id="KW-0597">Phosphoprotein</keyword>
<dbReference type="InterPro" id="IPR001789">
    <property type="entry name" value="Sig_transdc_resp-reg_receiver"/>
</dbReference>
<gene>
    <name evidence="4" type="ORF">PP769_03095</name>
</gene>
<dbReference type="InterPro" id="IPR050595">
    <property type="entry name" value="Bact_response_regulator"/>
</dbReference>
<dbReference type="Gene3D" id="3.40.50.2300">
    <property type="match status" value="1"/>
</dbReference>
<evidence type="ECO:0000256" key="1">
    <source>
        <dbReference type="ARBA" id="ARBA00022553"/>
    </source>
</evidence>
<proteinExistence type="predicted"/>
<evidence type="ECO:0000256" key="2">
    <source>
        <dbReference type="PROSITE-ProRule" id="PRU00169"/>
    </source>
</evidence>
<dbReference type="PROSITE" id="PS50110">
    <property type="entry name" value="RESPONSE_REGULATORY"/>
    <property type="match status" value="1"/>
</dbReference>
<feature type="domain" description="Response regulatory" evidence="3">
    <location>
        <begin position="3"/>
        <end position="120"/>
    </location>
</feature>
<evidence type="ECO:0000259" key="3">
    <source>
        <dbReference type="PROSITE" id="PS50110"/>
    </source>
</evidence>
<dbReference type="SUPFAM" id="SSF52172">
    <property type="entry name" value="CheY-like"/>
    <property type="match status" value="1"/>
</dbReference>
<accession>A0AA96JZL5</accession>
<dbReference type="PANTHER" id="PTHR44591">
    <property type="entry name" value="STRESS RESPONSE REGULATOR PROTEIN 1"/>
    <property type="match status" value="1"/>
</dbReference>
<keyword evidence="5" id="KW-1185">Reference proteome</keyword>
<dbReference type="AlphaFoldDB" id="A0AA96JZL5"/>
<dbReference type="EMBL" id="CP116967">
    <property type="protein sequence ID" value="WNM58769.1"/>
    <property type="molecule type" value="Genomic_DNA"/>
</dbReference>
<dbReference type="Pfam" id="PF00072">
    <property type="entry name" value="Response_reg"/>
    <property type="match status" value="1"/>
</dbReference>
<dbReference type="KEGG" id="nall:PP769_03095"/>
<feature type="modified residue" description="4-aspartylphosphate" evidence="2">
    <location>
        <position position="53"/>
    </location>
</feature>
<name>A0AA96JZL5_9BACT</name>
<dbReference type="RefSeq" id="WP_312645016.1">
    <property type="nucleotide sequence ID" value="NZ_CP116967.1"/>
</dbReference>
<dbReference type="GO" id="GO:0000160">
    <property type="term" value="P:phosphorelay signal transduction system"/>
    <property type="evidence" value="ECO:0007669"/>
    <property type="project" value="InterPro"/>
</dbReference>
<dbReference type="InterPro" id="IPR011006">
    <property type="entry name" value="CheY-like_superfamily"/>
</dbReference>
<protein>
    <submittedName>
        <fullName evidence="4">Response regulator</fullName>
    </submittedName>
</protein>
<dbReference type="SMART" id="SM00448">
    <property type="entry name" value="REC"/>
    <property type="match status" value="1"/>
</dbReference>
<sequence>MKRILLVDDHEMARKAMKHFLEHHGYACEEAGHGAVALAKLEQEPSIDLIVSDNQMPVMTGMALLLQVKANPHFRSIPFILYSGNITDEMYQQANDAGALAVLNKPYNFSDFVGMVNKALKTP</sequence>
<evidence type="ECO:0000313" key="4">
    <source>
        <dbReference type="EMBL" id="WNM58769.1"/>
    </source>
</evidence>